<accession>A0ACC0IPA4</accession>
<comment type="caution">
    <text evidence="1">The sequence shown here is derived from an EMBL/GenBank/DDBJ whole genome shotgun (WGS) entry which is preliminary data.</text>
</comment>
<name>A0ACC0IPA4_9ERIC</name>
<evidence type="ECO:0000313" key="1">
    <source>
        <dbReference type="EMBL" id="KAI8027226.1"/>
    </source>
</evidence>
<evidence type="ECO:0000313" key="2">
    <source>
        <dbReference type="Proteomes" id="UP001060215"/>
    </source>
</evidence>
<proteinExistence type="predicted"/>
<keyword evidence="1" id="KW-0378">Hydrolase</keyword>
<sequence>MEPINYSNGDADQVLLEDYSYGRKVLLNRPKQLNALSFQMVSRLLELFLASEEDCNVKLIILKGKGRAFSAGGDVAAVVRDIKGNWKLGAKFFQKEFILNYVMATYSKPQVSILSGIVMGGGAGASIHGRFRVATENSVFAMPETALGLFPDVGASYFLSRLPGFFGEYVGLTGSRLDGAEMLACGLATHFVSSVRLSLLEEALCKVNSSDPDIISATIHEFSQQPSLKEKSSYNRLDIINKCFSRRTVEEIIFALEREAVNSTDNWISATIKSLKTASPTSLKISLRSIREGRVQGVGQCLVREYRIVCNVMDGQVSKDFFEGCRAILLDKDKNPKWEPSKLELVSDEMVDRYFSKVDDKDWEDLKLPVRSNLPGHAIAKL</sequence>
<keyword evidence="2" id="KW-1185">Reference proteome</keyword>
<dbReference type="EMBL" id="CM045760">
    <property type="protein sequence ID" value="KAI8027226.1"/>
    <property type="molecule type" value="Genomic_DNA"/>
</dbReference>
<reference evidence="1 2" key="1">
    <citation type="journal article" date="2022" name="Plant J.">
        <title>Chromosome-level genome of Camellia lanceoleosa provides a valuable resource for understanding genome evolution and self-incompatibility.</title>
        <authorList>
            <person name="Gong W."/>
            <person name="Xiao S."/>
            <person name="Wang L."/>
            <person name="Liao Z."/>
            <person name="Chang Y."/>
            <person name="Mo W."/>
            <person name="Hu G."/>
            <person name="Li W."/>
            <person name="Zhao G."/>
            <person name="Zhu H."/>
            <person name="Hu X."/>
            <person name="Ji K."/>
            <person name="Xiang X."/>
            <person name="Song Q."/>
            <person name="Yuan D."/>
            <person name="Jin S."/>
            <person name="Zhang L."/>
        </authorList>
    </citation>
    <scope>NUCLEOTIDE SEQUENCE [LARGE SCALE GENOMIC DNA]</scope>
    <source>
        <strain evidence="1">SQ_2022a</strain>
    </source>
</reference>
<organism evidence="1 2">
    <name type="scientific">Camellia lanceoleosa</name>
    <dbReference type="NCBI Taxonomy" id="1840588"/>
    <lineage>
        <taxon>Eukaryota</taxon>
        <taxon>Viridiplantae</taxon>
        <taxon>Streptophyta</taxon>
        <taxon>Embryophyta</taxon>
        <taxon>Tracheophyta</taxon>
        <taxon>Spermatophyta</taxon>
        <taxon>Magnoliopsida</taxon>
        <taxon>eudicotyledons</taxon>
        <taxon>Gunneridae</taxon>
        <taxon>Pentapetalae</taxon>
        <taxon>asterids</taxon>
        <taxon>Ericales</taxon>
        <taxon>Theaceae</taxon>
        <taxon>Camellia</taxon>
    </lineage>
</organism>
<protein>
    <submittedName>
        <fullName evidence="1">3-hydroxyisobutyryl-CoA hydrolase 1</fullName>
    </submittedName>
</protein>
<dbReference type="Proteomes" id="UP001060215">
    <property type="component" value="Chromosome 3"/>
</dbReference>
<gene>
    <name evidence="1" type="ORF">LOK49_LG02G00983</name>
</gene>